<dbReference type="STRING" id="573058.SAMN00017477_0932"/>
<comment type="subcellular location">
    <subcellularLocation>
        <location evidence="1">Endomembrane system</location>
        <topology evidence="1">Multi-pass membrane protein</topology>
    </subcellularLocation>
</comment>
<keyword evidence="2 5" id="KW-0812">Transmembrane</keyword>
<keyword evidence="8" id="KW-1185">Reference proteome</keyword>
<feature type="transmembrane region" description="Helical" evidence="5">
    <location>
        <begin position="64"/>
        <end position="83"/>
    </location>
</feature>
<evidence type="ECO:0000313" key="8">
    <source>
        <dbReference type="Proteomes" id="UP000192368"/>
    </source>
</evidence>
<keyword evidence="4 5" id="KW-0472">Membrane</keyword>
<name>A0A1W1V0V2_PEPAS</name>
<evidence type="ECO:0000256" key="4">
    <source>
        <dbReference type="ARBA" id="ARBA00023136"/>
    </source>
</evidence>
<sequence length="125" mass="14191">MSSIFKNLRSASNVVYNDKNKFSKLIKNAVDKSNGNENLSAIKQDLITILNLSKDFLSGRYKGVSKKSMIMIIAALIYLVNPMDIVPDMLLGIGFLDDISVFTYLIAKIKSEIDKYDEWSLRNQY</sequence>
<dbReference type="GO" id="GO:0012505">
    <property type="term" value="C:endomembrane system"/>
    <property type="evidence" value="ECO:0007669"/>
    <property type="project" value="UniProtKB-SubCell"/>
</dbReference>
<proteinExistence type="predicted"/>
<dbReference type="InterPro" id="IPR010652">
    <property type="entry name" value="DUF1232"/>
</dbReference>
<evidence type="ECO:0000256" key="2">
    <source>
        <dbReference type="ARBA" id="ARBA00022692"/>
    </source>
</evidence>
<gene>
    <name evidence="7" type="ORF">SAMN00017477_0932</name>
</gene>
<accession>A0A1W1V0V2</accession>
<evidence type="ECO:0000313" key="7">
    <source>
        <dbReference type="EMBL" id="SMB86641.1"/>
    </source>
</evidence>
<keyword evidence="3 5" id="KW-1133">Transmembrane helix</keyword>
<dbReference type="AlphaFoldDB" id="A0A1W1V0V2"/>
<reference evidence="8" key="1">
    <citation type="submission" date="2017-04" db="EMBL/GenBank/DDBJ databases">
        <authorList>
            <person name="Varghese N."/>
            <person name="Submissions S."/>
        </authorList>
    </citation>
    <scope>NUCLEOTIDE SEQUENCE [LARGE SCALE GENOMIC DNA]</scope>
    <source>
        <strain evidence="8">DSM 20463</strain>
    </source>
</reference>
<dbReference type="Pfam" id="PF06803">
    <property type="entry name" value="DUF1232"/>
    <property type="match status" value="1"/>
</dbReference>
<protein>
    <recommendedName>
        <fullName evidence="6">DUF1232 domain-containing protein</fullName>
    </recommendedName>
</protein>
<evidence type="ECO:0000256" key="3">
    <source>
        <dbReference type="ARBA" id="ARBA00022989"/>
    </source>
</evidence>
<feature type="domain" description="DUF1232" evidence="6">
    <location>
        <begin position="70"/>
        <end position="103"/>
    </location>
</feature>
<evidence type="ECO:0000256" key="5">
    <source>
        <dbReference type="SAM" id="Phobius"/>
    </source>
</evidence>
<organism evidence="7 8">
    <name type="scientific">Peptoniphilus asaccharolyticus DSM 20463</name>
    <dbReference type="NCBI Taxonomy" id="573058"/>
    <lineage>
        <taxon>Bacteria</taxon>
        <taxon>Bacillati</taxon>
        <taxon>Bacillota</taxon>
        <taxon>Tissierellia</taxon>
        <taxon>Tissierellales</taxon>
        <taxon>Peptoniphilaceae</taxon>
        <taxon>Peptoniphilus</taxon>
    </lineage>
</organism>
<evidence type="ECO:0000256" key="1">
    <source>
        <dbReference type="ARBA" id="ARBA00004127"/>
    </source>
</evidence>
<evidence type="ECO:0000259" key="6">
    <source>
        <dbReference type="Pfam" id="PF06803"/>
    </source>
</evidence>
<dbReference type="Proteomes" id="UP000192368">
    <property type="component" value="Unassembled WGS sequence"/>
</dbReference>
<dbReference type="EMBL" id="FWWR01000009">
    <property type="protein sequence ID" value="SMB86641.1"/>
    <property type="molecule type" value="Genomic_DNA"/>
</dbReference>